<dbReference type="PANTHER" id="PTHR31213:SF55">
    <property type="entry name" value="STRESS-INDUCED PROTEIN SAM22"/>
    <property type="match status" value="1"/>
</dbReference>
<reference evidence="5" key="2">
    <citation type="submission" date="2020-08" db="EMBL/GenBank/DDBJ databases">
        <title>Plant Genome Project.</title>
        <authorList>
            <person name="Zhang R.-G."/>
        </authorList>
    </citation>
    <scope>NUCLEOTIDE SEQUENCE</scope>
    <source>
        <strain evidence="5">Huo1</strain>
        <tissue evidence="5">Leaf</tissue>
    </source>
</reference>
<evidence type="ECO:0000313" key="5">
    <source>
        <dbReference type="EMBL" id="KAG6393692.1"/>
    </source>
</evidence>
<dbReference type="GO" id="GO:0005737">
    <property type="term" value="C:cytoplasm"/>
    <property type="evidence" value="ECO:0007669"/>
    <property type="project" value="TreeGrafter"/>
</dbReference>
<evidence type="ECO:0000256" key="1">
    <source>
        <dbReference type="ARBA" id="ARBA00009744"/>
    </source>
</evidence>
<comment type="caution">
    <text evidence="5">The sequence shown here is derived from an EMBL/GenBank/DDBJ whole genome shotgun (WGS) entry which is preliminary data.</text>
</comment>
<dbReference type="PROSITE" id="PS00451">
    <property type="entry name" value="PATHOGENESIS_BETVI"/>
    <property type="match status" value="1"/>
</dbReference>
<dbReference type="GO" id="GO:0038023">
    <property type="term" value="F:signaling receptor activity"/>
    <property type="evidence" value="ECO:0007669"/>
    <property type="project" value="InterPro"/>
</dbReference>
<dbReference type="EMBL" id="PNBA02000018">
    <property type="protein sequence ID" value="KAG6393692.1"/>
    <property type="molecule type" value="Genomic_DNA"/>
</dbReference>
<dbReference type="PRINTS" id="PR00634">
    <property type="entry name" value="BETALLERGEN"/>
</dbReference>
<dbReference type="GO" id="GO:0010427">
    <property type="term" value="F:abscisic acid binding"/>
    <property type="evidence" value="ECO:0007669"/>
    <property type="project" value="InterPro"/>
</dbReference>
<keyword evidence="2" id="KW-0568">Pathogenesis-related protein</keyword>
<dbReference type="InterPro" id="IPR024949">
    <property type="entry name" value="Bet_v_I_allergen"/>
</dbReference>
<evidence type="ECO:0000256" key="2">
    <source>
        <dbReference type="RuleBase" id="RU000409"/>
    </source>
</evidence>
<dbReference type="GO" id="GO:0006952">
    <property type="term" value="P:defense response"/>
    <property type="evidence" value="ECO:0007669"/>
    <property type="project" value="UniProtKB-KW"/>
</dbReference>
<dbReference type="SUPFAM" id="SSF55961">
    <property type="entry name" value="Bet v1-like"/>
    <property type="match status" value="1"/>
</dbReference>
<evidence type="ECO:0000313" key="6">
    <source>
        <dbReference type="Proteomes" id="UP000298416"/>
    </source>
</evidence>
<comment type="similarity">
    <text evidence="1 2">Belongs to the BetVI family.</text>
</comment>
<dbReference type="AlphaFoldDB" id="A0A8X8Z734"/>
<keyword evidence="6" id="KW-1185">Reference proteome</keyword>
<protein>
    <recommendedName>
        <fullName evidence="4">Bet v I/Major latex protein domain-containing protein</fullName>
    </recommendedName>
</protein>
<dbReference type="Gene3D" id="3.30.530.20">
    <property type="match status" value="1"/>
</dbReference>
<name>A0A8X8Z734_SALSN</name>
<dbReference type="InterPro" id="IPR050279">
    <property type="entry name" value="Plant_def-hormone_signal"/>
</dbReference>
<feature type="region of interest" description="Disordered" evidence="3">
    <location>
        <begin position="111"/>
        <end position="134"/>
    </location>
</feature>
<evidence type="ECO:0000259" key="4">
    <source>
        <dbReference type="Pfam" id="PF00407"/>
    </source>
</evidence>
<dbReference type="FunFam" id="3.30.530.20:FF:000007">
    <property type="entry name" value="Major pollen allergen Bet v 1-A"/>
    <property type="match status" value="1"/>
</dbReference>
<dbReference type="Proteomes" id="UP000298416">
    <property type="component" value="Unassembled WGS sequence"/>
</dbReference>
<dbReference type="InterPro" id="IPR023393">
    <property type="entry name" value="START-like_dom_sf"/>
</dbReference>
<proteinExistence type="inferred from homology"/>
<gene>
    <name evidence="5" type="ORF">SASPL_147937</name>
</gene>
<dbReference type="PANTHER" id="PTHR31213">
    <property type="entry name" value="OS08G0374000 PROTEIN-RELATED"/>
    <property type="match status" value="1"/>
</dbReference>
<dbReference type="InterPro" id="IPR000916">
    <property type="entry name" value="Bet_v_I/MLP"/>
</dbReference>
<sequence>MLTFSFQLTWAIQTHNQCSTRTSHQKLRDHGRRRWHWHRQGYPFCEGSQYRSVKHRVDAIDNENLTHTYSIIEGDALSDIIESITYHIKIVLTEDGGSICKNISVYNTKGDAEIGEGKKKGREREGNGYVYSDA</sequence>
<dbReference type="GO" id="GO:0009738">
    <property type="term" value="P:abscisic acid-activated signaling pathway"/>
    <property type="evidence" value="ECO:0007669"/>
    <property type="project" value="InterPro"/>
</dbReference>
<accession>A0A8X8Z734</accession>
<feature type="domain" description="Bet v I/Major latex protein" evidence="4">
    <location>
        <begin position="44"/>
        <end position="113"/>
    </location>
</feature>
<dbReference type="Pfam" id="PF00407">
    <property type="entry name" value="Bet_v_1"/>
    <property type="match status" value="1"/>
</dbReference>
<dbReference type="CDD" id="cd07816">
    <property type="entry name" value="Bet_v1-like"/>
    <property type="match status" value="1"/>
</dbReference>
<evidence type="ECO:0000256" key="3">
    <source>
        <dbReference type="SAM" id="MobiDB-lite"/>
    </source>
</evidence>
<feature type="compositionally biased region" description="Basic and acidic residues" evidence="3">
    <location>
        <begin position="111"/>
        <end position="126"/>
    </location>
</feature>
<dbReference type="GO" id="GO:0005634">
    <property type="term" value="C:nucleus"/>
    <property type="evidence" value="ECO:0007669"/>
    <property type="project" value="TreeGrafter"/>
</dbReference>
<reference evidence="5" key="1">
    <citation type="submission" date="2018-01" db="EMBL/GenBank/DDBJ databases">
        <authorList>
            <person name="Mao J.F."/>
        </authorList>
    </citation>
    <scope>NUCLEOTIDE SEQUENCE</scope>
    <source>
        <strain evidence="5">Huo1</strain>
        <tissue evidence="5">Leaf</tissue>
    </source>
</reference>
<keyword evidence="2" id="KW-0611">Plant defense</keyword>
<organism evidence="5">
    <name type="scientific">Salvia splendens</name>
    <name type="common">Scarlet sage</name>
    <dbReference type="NCBI Taxonomy" id="180675"/>
    <lineage>
        <taxon>Eukaryota</taxon>
        <taxon>Viridiplantae</taxon>
        <taxon>Streptophyta</taxon>
        <taxon>Embryophyta</taxon>
        <taxon>Tracheophyta</taxon>
        <taxon>Spermatophyta</taxon>
        <taxon>Magnoliopsida</taxon>
        <taxon>eudicotyledons</taxon>
        <taxon>Gunneridae</taxon>
        <taxon>Pentapetalae</taxon>
        <taxon>asterids</taxon>
        <taxon>lamiids</taxon>
        <taxon>Lamiales</taxon>
        <taxon>Lamiaceae</taxon>
        <taxon>Nepetoideae</taxon>
        <taxon>Mentheae</taxon>
        <taxon>Salviinae</taxon>
        <taxon>Salvia</taxon>
        <taxon>Salvia subgen. Calosphace</taxon>
        <taxon>core Calosphace</taxon>
    </lineage>
</organism>
<dbReference type="GO" id="GO:0004864">
    <property type="term" value="F:protein phosphatase inhibitor activity"/>
    <property type="evidence" value="ECO:0007669"/>
    <property type="project" value="InterPro"/>
</dbReference>